<dbReference type="PROSITE" id="PS50929">
    <property type="entry name" value="ABC_TM1F"/>
    <property type="match status" value="1"/>
</dbReference>
<feature type="transmembrane region" description="Helical" evidence="9">
    <location>
        <begin position="181"/>
        <end position="199"/>
    </location>
</feature>
<gene>
    <name evidence="12" type="ORF">UFOPK3605_00783</name>
    <name evidence="13" type="ORF">UFOPK3897_00731</name>
    <name evidence="14" type="ORF">UFOPK4121_00594</name>
</gene>
<keyword evidence="4 9" id="KW-0812">Transmembrane</keyword>
<feature type="domain" description="ABC transporter" evidence="10">
    <location>
        <begin position="380"/>
        <end position="614"/>
    </location>
</feature>
<name>A0A6J7QW31_9ZZZZ</name>
<evidence type="ECO:0000256" key="6">
    <source>
        <dbReference type="ARBA" id="ARBA00022840"/>
    </source>
</evidence>
<feature type="domain" description="ABC transmembrane type-1" evidence="11">
    <location>
        <begin position="42"/>
        <end position="326"/>
    </location>
</feature>
<dbReference type="InterPro" id="IPR011527">
    <property type="entry name" value="ABC1_TM_dom"/>
</dbReference>
<evidence type="ECO:0000256" key="5">
    <source>
        <dbReference type="ARBA" id="ARBA00022741"/>
    </source>
</evidence>
<evidence type="ECO:0000256" key="8">
    <source>
        <dbReference type="ARBA" id="ARBA00023136"/>
    </source>
</evidence>
<dbReference type="Gene3D" id="3.40.50.300">
    <property type="entry name" value="P-loop containing nucleotide triphosphate hydrolases"/>
    <property type="match status" value="1"/>
</dbReference>
<evidence type="ECO:0000256" key="9">
    <source>
        <dbReference type="SAM" id="Phobius"/>
    </source>
</evidence>
<dbReference type="AlphaFoldDB" id="A0A6J7QW31"/>
<evidence type="ECO:0000256" key="3">
    <source>
        <dbReference type="ARBA" id="ARBA00022475"/>
    </source>
</evidence>
<evidence type="ECO:0000313" key="12">
    <source>
        <dbReference type="EMBL" id="CAB4906238.1"/>
    </source>
</evidence>
<feature type="transmembrane region" description="Helical" evidence="9">
    <location>
        <begin position="291"/>
        <end position="311"/>
    </location>
</feature>
<dbReference type="Pfam" id="PF00664">
    <property type="entry name" value="ABC_membrane"/>
    <property type="match status" value="1"/>
</dbReference>
<feature type="transmembrane region" description="Helical" evidence="9">
    <location>
        <begin position="152"/>
        <end position="175"/>
    </location>
</feature>
<dbReference type="InterPro" id="IPR003439">
    <property type="entry name" value="ABC_transporter-like_ATP-bd"/>
</dbReference>
<accession>A0A6J7QW31</accession>
<dbReference type="PROSITE" id="PS50893">
    <property type="entry name" value="ABC_TRANSPORTER_2"/>
    <property type="match status" value="1"/>
</dbReference>
<evidence type="ECO:0000256" key="1">
    <source>
        <dbReference type="ARBA" id="ARBA00004651"/>
    </source>
</evidence>
<dbReference type="SUPFAM" id="SSF90123">
    <property type="entry name" value="ABC transporter transmembrane region"/>
    <property type="match status" value="1"/>
</dbReference>
<feature type="transmembrane region" description="Helical" evidence="9">
    <location>
        <begin position="77"/>
        <end position="98"/>
    </location>
</feature>
<dbReference type="GO" id="GO:0005524">
    <property type="term" value="F:ATP binding"/>
    <property type="evidence" value="ECO:0007669"/>
    <property type="project" value="UniProtKB-KW"/>
</dbReference>
<dbReference type="GO" id="GO:0005886">
    <property type="term" value="C:plasma membrane"/>
    <property type="evidence" value="ECO:0007669"/>
    <property type="project" value="UniProtKB-SubCell"/>
</dbReference>
<dbReference type="EMBL" id="CAFBMM010000031">
    <property type="protein sequence ID" value="CAB4906238.1"/>
    <property type="molecule type" value="Genomic_DNA"/>
</dbReference>
<evidence type="ECO:0000256" key="4">
    <source>
        <dbReference type="ARBA" id="ARBA00022692"/>
    </source>
</evidence>
<evidence type="ECO:0000256" key="7">
    <source>
        <dbReference type="ARBA" id="ARBA00022989"/>
    </source>
</evidence>
<evidence type="ECO:0000313" key="13">
    <source>
        <dbReference type="EMBL" id="CAB4974605.1"/>
    </source>
</evidence>
<dbReference type="Pfam" id="PF00005">
    <property type="entry name" value="ABC_tran"/>
    <property type="match status" value="1"/>
</dbReference>
<dbReference type="Gene3D" id="1.20.1560.10">
    <property type="entry name" value="ABC transporter type 1, transmembrane domain"/>
    <property type="match status" value="1"/>
</dbReference>
<sequence length="640" mass="69500">MAMHTMMMSFRHDPDAVRGRKLERDLLRRVMGLAQPYRKHLIGFLISVIAAAGVAVLPPLLFRALLDDAVPNSNTQLVTLLALGAVGLAIAGAGLSLLQRWYSAHIGESMIYDLRISMFDHVQRLPISFFTRAQTGSLMSRMNNDVIGAQQAVTGTLGTVVSNTITIIITLAVMFSLEWRLTLMTLIVLPAFIIPARRIGRKLQVATREGMQLNASMNNTAAERFNVSGALVVKLFGNHDLETELFSNRARRVRDIGIKTAMYSRVLFVALGFVAAVGTAVVYYIGGRLVIEDVISLGTIAALVIYVGQIYQPLTQLTNARVDVMTALVSFERVFEILDFPALVDDEPDALPLAKPKGEIKFTNVWFRHPAASVASLASLEEGDLEISDEPSPWILHGVSFSVAPGEIVALVGPSGAGKTSTAMLVPRIADVNDGSVSVDGHDVRSLTLGSLRDSVGVVMQDPHLFHESIAENLRYARPDASDRDLAEACRAANIYDLITSLPEGFATIVGERGYRMSGGEKQRLAIARMLLKDPAIVILDEATAHLDSESEQEIQVALANALSNRTALVIAHRLSTIVNADRIIVLDEGRVVDQGTHSELLARGGLYADLYNTQLDRNQDEAMFAAETHSGESVVTESA</sequence>
<organism evidence="14">
    <name type="scientific">freshwater metagenome</name>
    <dbReference type="NCBI Taxonomy" id="449393"/>
    <lineage>
        <taxon>unclassified sequences</taxon>
        <taxon>metagenomes</taxon>
        <taxon>ecological metagenomes</taxon>
    </lineage>
</organism>
<evidence type="ECO:0000259" key="11">
    <source>
        <dbReference type="PROSITE" id="PS50929"/>
    </source>
</evidence>
<comment type="subcellular location">
    <subcellularLocation>
        <location evidence="1">Cell membrane</location>
        <topology evidence="1">Multi-pass membrane protein</topology>
    </subcellularLocation>
</comment>
<reference evidence="14" key="1">
    <citation type="submission" date="2020-05" db="EMBL/GenBank/DDBJ databases">
        <authorList>
            <person name="Chiriac C."/>
            <person name="Salcher M."/>
            <person name="Ghai R."/>
            <person name="Kavagutti S V."/>
        </authorList>
    </citation>
    <scope>NUCLEOTIDE SEQUENCE</scope>
</reference>
<keyword evidence="6" id="KW-0067">ATP-binding</keyword>
<keyword evidence="8 9" id="KW-0472">Membrane</keyword>
<dbReference type="PANTHER" id="PTHR24221">
    <property type="entry name" value="ATP-BINDING CASSETTE SUB-FAMILY B"/>
    <property type="match status" value="1"/>
</dbReference>
<dbReference type="PROSITE" id="PS00211">
    <property type="entry name" value="ABC_TRANSPORTER_1"/>
    <property type="match status" value="1"/>
</dbReference>
<dbReference type="GO" id="GO:0140359">
    <property type="term" value="F:ABC-type transporter activity"/>
    <property type="evidence" value="ECO:0007669"/>
    <property type="project" value="InterPro"/>
</dbReference>
<dbReference type="InterPro" id="IPR003593">
    <property type="entry name" value="AAA+_ATPase"/>
</dbReference>
<dbReference type="InterPro" id="IPR036640">
    <property type="entry name" value="ABC1_TM_sf"/>
</dbReference>
<dbReference type="InterPro" id="IPR039421">
    <property type="entry name" value="Type_1_exporter"/>
</dbReference>
<keyword evidence="7 9" id="KW-1133">Transmembrane helix</keyword>
<dbReference type="InterPro" id="IPR027417">
    <property type="entry name" value="P-loop_NTPase"/>
</dbReference>
<dbReference type="SUPFAM" id="SSF52540">
    <property type="entry name" value="P-loop containing nucleoside triphosphate hydrolases"/>
    <property type="match status" value="1"/>
</dbReference>
<dbReference type="EMBL" id="CAFBOF010000011">
    <property type="protein sequence ID" value="CAB4974605.1"/>
    <property type="molecule type" value="Genomic_DNA"/>
</dbReference>
<proteinExistence type="predicted"/>
<feature type="transmembrane region" description="Helical" evidence="9">
    <location>
        <begin position="266"/>
        <end position="285"/>
    </location>
</feature>
<protein>
    <submittedName>
        <fullName evidence="14">Unannotated protein</fullName>
    </submittedName>
</protein>
<keyword evidence="2" id="KW-0813">Transport</keyword>
<keyword evidence="3" id="KW-1003">Cell membrane</keyword>
<dbReference type="InterPro" id="IPR017871">
    <property type="entry name" value="ABC_transporter-like_CS"/>
</dbReference>
<dbReference type="GO" id="GO:0034040">
    <property type="term" value="F:ATPase-coupled lipid transmembrane transporter activity"/>
    <property type="evidence" value="ECO:0007669"/>
    <property type="project" value="TreeGrafter"/>
</dbReference>
<dbReference type="FunFam" id="3.40.50.300:FF:000221">
    <property type="entry name" value="Multidrug ABC transporter ATP-binding protein"/>
    <property type="match status" value="1"/>
</dbReference>
<dbReference type="PANTHER" id="PTHR24221:SF654">
    <property type="entry name" value="ATP-BINDING CASSETTE SUB-FAMILY B MEMBER 6"/>
    <property type="match status" value="1"/>
</dbReference>
<evidence type="ECO:0000256" key="2">
    <source>
        <dbReference type="ARBA" id="ARBA00022448"/>
    </source>
</evidence>
<dbReference type="CDD" id="cd18550">
    <property type="entry name" value="ABC_6TM_exporter_like"/>
    <property type="match status" value="1"/>
</dbReference>
<dbReference type="SMART" id="SM00382">
    <property type="entry name" value="AAA"/>
    <property type="match status" value="1"/>
</dbReference>
<feature type="transmembrane region" description="Helical" evidence="9">
    <location>
        <begin position="41"/>
        <end position="65"/>
    </location>
</feature>
<evidence type="ECO:0000259" key="10">
    <source>
        <dbReference type="PROSITE" id="PS50893"/>
    </source>
</evidence>
<evidence type="ECO:0000313" key="14">
    <source>
        <dbReference type="EMBL" id="CAB5020003.1"/>
    </source>
</evidence>
<dbReference type="GO" id="GO:0016887">
    <property type="term" value="F:ATP hydrolysis activity"/>
    <property type="evidence" value="ECO:0007669"/>
    <property type="project" value="InterPro"/>
</dbReference>
<keyword evidence="5" id="KW-0547">Nucleotide-binding</keyword>
<dbReference type="EMBL" id="CAFBPQ010000012">
    <property type="protein sequence ID" value="CAB5020003.1"/>
    <property type="molecule type" value="Genomic_DNA"/>
</dbReference>